<feature type="signal peptide" evidence="1">
    <location>
        <begin position="1"/>
        <end position="18"/>
    </location>
</feature>
<dbReference type="AlphaFoldDB" id="J5T8Z1"/>
<feature type="chain" id="PRO_5003785501" evidence="1">
    <location>
        <begin position="19"/>
        <end position="112"/>
    </location>
</feature>
<dbReference type="VEuPathDB" id="FungiDB:A1Q1_01053"/>
<gene>
    <name evidence="2" type="ORF">A1Q1_01053</name>
</gene>
<name>J5T8Z1_TRIAS</name>
<comment type="caution">
    <text evidence="2">The sequence shown here is derived from an EMBL/GenBank/DDBJ whole genome shotgun (WGS) entry which is preliminary data.</text>
</comment>
<dbReference type="KEGG" id="tasa:A1Q1_01053"/>
<proteinExistence type="predicted"/>
<dbReference type="Proteomes" id="UP000002748">
    <property type="component" value="Unassembled WGS sequence"/>
</dbReference>
<dbReference type="HOGENOM" id="CLU_2147631_0_0_1"/>
<organism evidence="2 3">
    <name type="scientific">Trichosporon asahii var. asahii (strain ATCC 90039 / CBS 2479 / JCM 2466 / KCTC 7840 / NBRC 103889/ NCYC 2677 / UAMH 7654)</name>
    <name type="common">Yeast</name>
    <dbReference type="NCBI Taxonomy" id="1186058"/>
    <lineage>
        <taxon>Eukaryota</taxon>
        <taxon>Fungi</taxon>
        <taxon>Dikarya</taxon>
        <taxon>Basidiomycota</taxon>
        <taxon>Agaricomycotina</taxon>
        <taxon>Tremellomycetes</taxon>
        <taxon>Trichosporonales</taxon>
        <taxon>Trichosporonaceae</taxon>
        <taxon>Trichosporon</taxon>
    </lineage>
</organism>
<accession>J5T8Z1</accession>
<sequence length="112" mass="11997">MKLTSCIALIFLEASASAESCIMGELCDRVIKEGLSCDSAGICEAHVQEIYQQLREGAAILTDGTDNGDGEVTSQDQAVANRKIRLAEGIQHWGPSAGLHEREVRATGQPVR</sequence>
<reference evidence="2 3" key="1">
    <citation type="journal article" date="2012" name="Eukaryot. Cell">
        <title>Draft genome sequence of CBS 2479, the standard type strain of Trichosporon asahii.</title>
        <authorList>
            <person name="Yang R.Y."/>
            <person name="Li H.T."/>
            <person name="Zhu H."/>
            <person name="Zhou G.P."/>
            <person name="Wang M."/>
            <person name="Wang L."/>
        </authorList>
    </citation>
    <scope>NUCLEOTIDE SEQUENCE [LARGE SCALE GENOMIC DNA]</scope>
    <source>
        <strain evidence="3">ATCC 90039 / CBS 2479 / JCM 2466 / KCTC 7840 / NCYC 2677 / UAMH 7654</strain>
    </source>
</reference>
<evidence type="ECO:0000256" key="1">
    <source>
        <dbReference type="SAM" id="SignalP"/>
    </source>
</evidence>
<evidence type="ECO:0000313" key="2">
    <source>
        <dbReference type="EMBL" id="EJT49796.1"/>
    </source>
</evidence>
<protein>
    <submittedName>
        <fullName evidence="2">Uncharacterized protein</fullName>
    </submittedName>
</protein>
<dbReference type="GeneID" id="25984567"/>
<keyword evidence="1" id="KW-0732">Signal</keyword>
<evidence type="ECO:0000313" key="3">
    <source>
        <dbReference type="Proteomes" id="UP000002748"/>
    </source>
</evidence>
<dbReference type="RefSeq" id="XP_014180973.1">
    <property type="nucleotide sequence ID" value="XM_014325498.1"/>
</dbReference>
<dbReference type="EMBL" id="ALBS01000148">
    <property type="protein sequence ID" value="EJT49796.1"/>
    <property type="molecule type" value="Genomic_DNA"/>
</dbReference>